<dbReference type="InterPro" id="IPR036322">
    <property type="entry name" value="WD40_repeat_dom_sf"/>
</dbReference>
<evidence type="ECO:0000256" key="10">
    <source>
        <dbReference type="ARBA" id="ARBA00022763"/>
    </source>
</evidence>
<evidence type="ECO:0000256" key="15">
    <source>
        <dbReference type="ARBA" id="ARBA00023242"/>
    </source>
</evidence>
<feature type="domain" description="RING-type" evidence="20">
    <location>
        <begin position="663"/>
        <end position="707"/>
    </location>
</feature>
<dbReference type="GO" id="GO:0008270">
    <property type="term" value="F:zinc ion binding"/>
    <property type="evidence" value="ECO:0007669"/>
    <property type="project" value="UniProtKB-KW"/>
</dbReference>
<evidence type="ECO:0000256" key="18">
    <source>
        <dbReference type="SAM" id="MobiDB-lite"/>
    </source>
</evidence>
<dbReference type="AlphaFoldDB" id="A0A8J6KXX3"/>
<keyword evidence="11 17" id="KW-0863">Zinc-finger</keyword>
<evidence type="ECO:0000256" key="2">
    <source>
        <dbReference type="ARBA" id="ARBA00004496"/>
    </source>
</evidence>
<evidence type="ECO:0000256" key="11">
    <source>
        <dbReference type="ARBA" id="ARBA00022771"/>
    </source>
</evidence>
<evidence type="ECO:0000313" key="21">
    <source>
        <dbReference type="EMBL" id="KAH0513309.1"/>
    </source>
</evidence>
<gene>
    <name evidence="21" type="ORF">LTLLF_141070</name>
</gene>
<evidence type="ECO:0000256" key="16">
    <source>
        <dbReference type="ARBA" id="ARBA00034306"/>
    </source>
</evidence>
<dbReference type="Gene3D" id="1.20.930.20">
    <property type="entry name" value="Adaptor protein Cbl, N-terminal domain"/>
    <property type="match status" value="1"/>
</dbReference>
<dbReference type="InterPro" id="IPR037381">
    <property type="entry name" value="RFWD3"/>
</dbReference>
<dbReference type="FunFam" id="1.10.510.10:FF:000663">
    <property type="entry name" value="Mixed lineage kinase domain-like pseudokinase"/>
    <property type="match status" value="1"/>
</dbReference>
<dbReference type="InterPro" id="IPR011009">
    <property type="entry name" value="Kinase-like_dom_sf"/>
</dbReference>
<dbReference type="SUPFAM" id="SSF57850">
    <property type="entry name" value="RING/U-box"/>
    <property type="match status" value="1"/>
</dbReference>
<keyword evidence="7" id="KW-0808">Transferase</keyword>
<dbReference type="InterPro" id="IPR056527">
    <property type="entry name" value="WD40_RFWD3"/>
</dbReference>
<keyword evidence="12" id="KW-0833">Ubl conjugation pathway</keyword>
<dbReference type="Pfam" id="PF22215">
    <property type="entry name" value="MLKL_N"/>
    <property type="match status" value="1"/>
</dbReference>
<evidence type="ECO:0000256" key="3">
    <source>
        <dbReference type="ARBA" id="ARBA00004906"/>
    </source>
</evidence>
<evidence type="ECO:0000256" key="13">
    <source>
        <dbReference type="ARBA" id="ARBA00022833"/>
    </source>
</evidence>
<dbReference type="GO" id="GO:0036297">
    <property type="term" value="P:interstrand cross-link repair"/>
    <property type="evidence" value="ECO:0007669"/>
    <property type="project" value="InterPro"/>
</dbReference>
<dbReference type="SMART" id="SM00184">
    <property type="entry name" value="RING"/>
    <property type="match status" value="1"/>
</dbReference>
<keyword evidence="6" id="KW-0853">WD repeat</keyword>
<comment type="caution">
    <text evidence="21">The sequence shown here is derived from an EMBL/GenBank/DDBJ whole genome shotgun (WGS) entry which is preliminary data.</text>
</comment>
<name>A0A8J6KXX3_MICOH</name>
<evidence type="ECO:0000256" key="4">
    <source>
        <dbReference type="ARBA" id="ARBA00012483"/>
    </source>
</evidence>
<evidence type="ECO:0000256" key="17">
    <source>
        <dbReference type="PROSITE-ProRule" id="PRU00175"/>
    </source>
</evidence>
<feature type="region of interest" description="Disordered" evidence="18">
    <location>
        <begin position="460"/>
        <end position="569"/>
    </location>
</feature>
<keyword evidence="10" id="KW-0227">DNA damage</keyword>
<comment type="pathway">
    <text evidence="3">Protein modification; protein ubiquitination.</text>
</comment>
<dbReference type="CDD" id="cd21037">
    <property type="entry name" value="MLKL_NTD"/>
    <property type="match status" value="1"/>
</dbReference>
<evidence type="ECO:0000256" key="8">
    <source>
        <dbReference type="ARBA" id="ARBA00022723"/>
    </source>
</evidence>
<feature type="domain" description="Protein kinase" evidence="19">
    <location>
        <begin position="188"/>
        <end position="453"/>
    </location>
</feature>
<dbReference type="GO" id="GO:0005524">
    <property type="term" value="F:ATP binding"/>
    <property type="evidence" value="ECO:0007669"/>
    <property type="project" value="InterPro"/>
</dbReference>
<dbReference type="SUPFAM" id="SSF56112">
    <property type="entry name" value="Protein kinase-like (PK-like)"/>
    <property type="match status" value="1"/>
</dbReference>
<evidence type="ECO:0000256" key="12">
    <source>
        <dbReference type="ARBA" id="ARBA00022786"/>
    </source>
</evidence>
<dbReference type="Proteomes" id="UP000710432">
    <property type="component" value="Unassembled WGS sequence"/>
</dbReference>
<keyword evidence="13" id="KW-0862">Zinc</keyword>
<dbReference type="Gene3D" id="1.10.510.10">
    <property type="entry name" value="Transferase(Phosphotransferase) domain 1"/>
    <property type="match status" value="1"/>
</dbReference>
<dbReference type="InterPro" id="IPR001245">
    <property type="entry name" value="Ser-Thr/Tyr_kinase_cat_dom"/>
</dbReference>
<dbReference type="GO" id="GO:0007166">
    <property type="term" value="P:cell surface receptor signaling pathway"/>
    <property type="evidence" value="ECO:0007669"/>
    <property type="project" value="InterPro"/>
</dbReference>
<dbReference type="Gene3D" id="3.30.40.10">
    <property type="entry name" value="Zinc/RING finger domain, C3HC4 (zinc finger)"/>
    <property type="match status" value="1"/>
</dbReference>
<evidence type="ECO:0000259" key="19">
    <source>
        <dbReference type="PROSITE" id="PS50011"/>
    </source>
</evidence>
<keyword evidence="15" id="KW-0539">Nucleus</keyword>
<evidence type="ECO:0000256" key="6">
    <source>
        <dbReference type="ARBA" id="ARBA00022574"/>
    </source>
</evidence>
<keyword evidence="5" id="KW-0963">Cytoplasm</keyword>
<dbReference type="GO" id="GO:0004672">
    <property type="term" value="F:protein kinase activity"/>
    <property type="evidence" value="ECO:0007669"/>
    <property type="project" value="InterPro"/>
</dbReference>
<sequence>MDKLGQIISLGQLIYKKCEEMKHCQNQCRRLKERVRGLLEPLQSLQAQGTNNLPKNITKTLDKFETVLQEARQQIEKFSKKSSIWKFVTVGNDKILFLEVNEKLRDVWEQMMLCLQVDQQSSASKASWLQEDQQDAREDETENLRALLMKVSIDVEEIKETLKQCSLQPTQKIPQEKIKEIEKEHLTSSPWTLLKKNDLSTFYRGEYHRSPVTIKVFNNPQARSVSTVRHAFHNEITTMKKFDSPNVLRIFGICIDETVKPPEFSIVMEYCELGTLRELLDEEKDLPLSVRIFLVLGAARGLYRLHHSETSKQLHKNISSSSFLVAEGYNVKLAGFELSKTQTSISQKTKHTNAERNHPTAYTSPKRLKNPYCKYKRQDEIYSFGIVLWEIVTGKIPFQGCDSKKIYELVAEGQKQEPVGEDCPKLLQEIIDECRAYEPKQRPSVDVMAQEAMDCDLQVPLDGTTGQAAPTDVTSQGPPLLPPAPAEAVSSQGGALGQHVPAEAVSSQGGALGQPAPAEVVSSQGGLPLLQPVPPASIDLTEDAQLSEGNVEAVTPGTSEARRRGSGANESIRAATAVSMNNFISGLQRLHNMLELLRPPPSNHSVGPVRVRRRTGSVLRARSGGSQRPDGARLRTPMYAYFQKSPQKPDVLSSVDDEEGETCTICLEQWTSAGDHRLSALRCGHLFGYRCISKWLKGQTRKCPQCNKKAKHSDIVVLYARTLRALDNSEQERMKSDLLNEQMLRKQAELESAQCRLQLQVLIDKCTKLNSRVQDLEAFVMQHQNQMQQRKGSQALCKKCLPSRQNQHKYIFQKTFAVSQTGNCRIMAYCDALSCLVVSQPSPQSSFLPGFGVKMLSTANMKSSQYIPMHSKQIRGLAFSSRSKGLLLSASFDNTIKLTRCPLVSLSYLPRAAVAAFPYGGVLAGTLENASFWELKTDFSHKPHVLSLEPGGFVDFQTESSTRHCLVTYRPDKTHNTMRTVLLEMSYKLDDTGDPVCSCLPVQTFLGGPTCKLLTKNAIFQSPENDGNVLVCTGDEASKSVLLWNAGSGSLLQDLKTDQPVLDICPFEANQSNYLATLTEKDVHFYKWE</sequence>
<dbReference type="PANTHER" id="PTHR16047">
    <property type="entry name" value="RFWD3 PROTEIN"/>
    <property type="match status" value="1"/>
</dbReference>
<dbReference type="Gene3D" id="2.130.10.10">
    <property type="entry name" value="YVTN repeat-like/Quinoprotein amine dehydrogenase"/>
    <property type="match status" value="1"/>
</dbReference>
<evidence type="ECO:0000256" key="9">
    <source>
        <dbReference type="ARBA" id="ARBA00022737"/>
    </source>
</evidence>
<dbReference type="PROSITE" id="PS50089">
    <property type="entry name" value="ZF_RING_2"/>
    <property type="match status" value="1"/>
</dbReference>
<keyword evidence="8" id="KW-0479">Metal-binding</keyword>
<dbReference type="EC" id="2.3.2.27" evidence="4"/>
<dbReference type="InterPro" id="IPR036537">
    <property type="entry name" value="Adaptor_Cbl_N_dom_sf"/>
</dbReference>
<comment type="subcellular location">
    <subcellularLocation>
        <location evidence="2">Cytoplasm</location>
    </subcellularLocation>
    <subcellularLocation>
        <location evidence="16">Nucleus</location>
        <location evidence="16">Nuclear body</location>
    </subcellularLocation>
</comment>
<dbReference type="Gene3D" id="3.30.200.20">
    <property type="entry name" value="Phosphorylase Kinase, domain 1"/>
    <property type="match status" value="1"/>
</dbReference>
<dbReference type="InterPro" id="IPR059179">
    <property type="entry name" value="MLKL-like_MCAfunc"/>
</dbReference>
<dbReference type="GO" id="GO:0005737">
    <property type="term" value="C:cytoplasm"/>
    <property type="evidence" value="ECO:0007669"/>
    <property type="project" value="UniProtKB-SubCell"/>
</dbReference>
<dbReference type="GO" id="GO:0016567">
    <property type="term" value="P:protein ubiquitination"/>
    <property type="evidence" value="ECO:0007669"/>
    <property type="project" value="InterPro"/>
</dbReference>
<dbReference type="GO" id="GO:0061630">
    <property type="term" value="F:ubiquitin protein ligase activity"/>
    <property type="evidence" value="ECO:0007669"/>
    <property type="project" value="UniProtKB-EC"/>
</dbReference>
<keyword evidence="14" id="KW-0234">DNA repair</keyword>
<dbReference type="FunFam" id="3.30.200.20:FF:000437">
    <property type="entry name" value="Mixed lineage kinase domain-like pseudokinase"/>
    <property type="match status" value="1"/>
</dbReference>
<organism evidence="21 22">
    <name type="scientific">Microtus ochrogaster</name>
    <name type="common">Prairie vole</name>
    <dbReference type="NCBI Taxonomy" id="79684"/>
    <lineage>
        <taxon>Eukaryota</taxon>
        <taxon>Metazoa</taxon>
        <taxon>Chordata</taxon>
        <taxon>Craniata</taxon>
        <taxon>Vertebrata</taxon>
        <taxon>Euteleostomi</taxon>
        <taxon>Mammalia</taxon>
        <taxon>Eutheria</taxon>
        <taxon>Euarchontoglires</taxon>
        <taxon>Glires</taxon>
        <taxon>Rodentia</taxon>
        <taxon>Myomorpha</taxon>
        <taxon>Muroidea</taxon>
        <taxon>Cricetidae</taxon>
        <taxon>Arvicolinae</taxon>
        <taxon>Microtus</taxon>
    </lineage>
</organism>
<dbReference type="Pfam" id="PF07714">
    <property type="entry name" value="PK_Tyr_Ser-Thr"/>
    <property type="match status" value="1"/>
</dbReference>
<keyword evidence="9" id="KW-0677">Repeat</keyword>
<comment type="catalytic activity">
    <reaction evidence="1">
        <text>S-ubiquitinyl-[E2 ubiquitin-conjugating enzyme]-L-cysteine + [acceptor protein]-L-lysine = [E2 ubiquitin-conjugating enzyme]-L-cysteine + N(6)-ubiquitinyl-[acceptor protein]-L-lysine.</text>
        <dbReference type="EC" id="2.3.2.27"/>
    </reaction>
</comment>
<dbReference type="InterPro" id="IPR001841">
    <property type="entry name" value="Znf_RING"/>
</dbReference>
<proteinExistence type="predicted"/>
<dbReference type="InterPro" id="IPR015943">
    <property type="entry name" value="WD40/YVTN_repeat-like_dom_sf"/>
</dbReference>
<protein>
    <recommendedName>
        <fullName evidence="4">RING-type E3 ubiquitin transferase</fullName>
        <ecNumber evidence="4">2.3.2.27</ecNumber>
    </recommendedName>
</protein>
<dbReference type="EMBL" id="JAATJU010021600">
    <property type="protein sequence ID" value="KAH0513309.1"/>
    <property type="molecule type" value="Genomic_DNA"/>
</dbReference>
<keyword evidence="21" id="KW-0418">Kinase</keyword>
<dbReference type="InterPro" id="IPR054000">
    <property type="entry name" value="MLKL_N"/>
</dbReference>
<dbReference type="Pfam" id="PF23419">
    <property type="entry name" value="WD40_RFWD3"/>
    <property type="match status" value="1"/>
</dbReference>
<evidence type="ECO:0000313" key="22">
    <source>
        <dbReference type="Proteomes" id="UP000710432"/>
    </source>
</evidence>
<dbReference type="Pfam" id="PF13639">
    <property type="entry name" value="zf-RING_2"/>
    <property type="match status" value="1"/>
</dbReference>
<dbReference type="CDD" id="cd16450">
    <property type="entry name" value="mRING-C3HGC3_RFWD3"/>
    <property type="match status" value="1"/>
</dbReference>
<evidence type="ECO:0000259" key="20">
    <source>
        <dbReference type="PROSITE" id="PS50089"/>
    </source>
</evidence>
<dbReference type="SUPFAM" id="SSF50978">
    <property type="entry name" value="WD40 repeat-like"/>
    <property type="match status" value="1"/>
</dbReference>
<dbReference type="PROSITE" id="PS50011">
    <property type="entry name" value="PROTEIN_KINASE_DOM"/>
    <property type="match status" value="1"/>
</dbReference>
<dbReference type="InterPro" id="IPR000719">
    <property type="entry name" value="Prot_kinase_dom"/>
</dbReference>
<dbReference type="PANTHER" id="PTHR16047:SF7">
    <property type="entry name" value="E3 UBIQUITIN-PROTEIN LIGASE RFWD3"/>
    <property type="match status" value="1"/>
</dbReference>
<dbReference type="InterPro" id="IPR013083">
    <property type="entry name" value="Znf_RING/FYVE/PHD"/>
</dbReference>
<evidence type="ECO:0000256" key="14">
    <source>
        <dbReference type="ARBA" id="ARBA00023204"/>
    </source>
</evidence>
<reference evidence="21" key="1">
    <citation type="submission" date="2020-03" db="EMBL/GenBank/DDBJ databases">
        <title>Studies in the Genomics of Life Span.</title>
        <authorList>
            <person name="Glass D."/>
        </authorList>
    </citation>
    <scope>NUCLEOTIDE SEQUENCE</scope>
    <source>
        <strain evidence="21">LTLLF</strain>
        <tissue evidence="21">Muscle</tissue>
    </source>
</reference>
<evidence type="ECO:0000256" key="7">
    <source>
        <dbReference type="ARBA" id="ARBA00022679"/>
    </source>
</evidence>
<evidence type="ECO:0000256" key="1">
    <source>
        <dbReference type="ARBA" id="ARBA00000900"/>
    </source>
</evidence>
<feature type="compositionally biased region" description="Polar residues" evidence="18">
    <location>
        <begin position="464"/>
        <end position="477"/>
    </location>
</feature>
<evidence type="ECO:0000256" key="5">
    <source>
        <dbReference type="ARBA" id="ARBA00022490"/>
    </source>
</evidence>
<dbReference type="GO" id="GO:0016604">
    <property type="term" value="C:nuclear body"/>
    <property type="evidence" value="ECO:0007669"/>
    <property type="project" value="UniProtKB-SubCell"/>
</dbReference>
<accession>A0A8J6KXX3</accession>